<gene>
    <name evidence="1" type="ORF">CHPC1148_0023</name>
</gene>
<evidence type="ECO:0000313" key="1">
    <source>
        <dbReference type="EMBL" id="AZF92010.1"/>
    </source>
</evidence>
<protein>
    <submittedName>
        <fullName evidence="1">Uncharacterized protein</fullName>
    </submittedName>
</protein>
<evidence type="ECO:0000313" key="2">
    <source>
        <dbReference type="Proteomes" id="UP000272100"/>
    </source>
</evidence>
<proteinExistence type="predicted"/>
<keyword evidence="2" id="KW-1185">Reference proteome</keyword>
<reference evidence="1 2" key="1">
    <citation type="submission" date="2018-09" db="EMBL/GenBank/DDBJ databases">
        <title>A comparative genomics approach for identifying host-range determinants of bacteriophages infecting Streptococcus thermophilus.</title>
        <authorList>
            <person name="Szymczak P."/>
            <person name="Rau M.H."/>
            <person name="Monteiro J.M."/>
            <person name="de Pinho M.G."/>
            <person name="Filipe S.R."/>
            <person name="Vogensen F.K."/>
            <person name="Zeidan A."/>
            <person name="Janzen T."/>
        </authorList>
    </citation>
    <scope>NUCLEOTIDE SEQUENCE [LARGE SCALE GENOMIC DNA]</scope>
</reference>
<accession>A0A3G8FDY6</accession>
<dbReference type="EMBL" id="MH937506">
    <property type="protein sequence ID" value="AZF92010.1"/>
    <property type="molecule type" value="Genomic_DNA"/>
</dbReference>
<organism evidence="1 2">
    <name type="scientific">Streptococcus phage CHPC1148</name>
    <dbReference type="NCBI Taxonomy" id="2365028"/>
    <lineage>
        <taxon>Viruses</taxon>
        <taxon>Duplodnaviria</taxon>
        <taxon>Heunggongvirae</taxon>
        <taxon>Uroviricota</taxon>
        <taxon>Caudoviricetes</taxon>
        <taxon>Aliceevansviridae</taxon>
        <taxon>Moineauvirus</taxon>
        <taxon>Moineauvirus CHPC1148</taxon>
    </lineage>
</organism>
<name>A0A3G8FDY6_9CAUD</name>
<sequence length="170" mass="20374">MVVKIKRIVWVKNNGFEIRERELDCYFKNDGSYKKSSGDWESRCYEQFGDEFQLIRDSKALESYSGLTRDYQKDLKILRKYKHRDMTISEYEAMKYVVENWTKEWSQSPYSYSFYSSKNIDWGYKPEGSLRVSDHWNFGENGEHCPTAEPVDGWAVCKFENGKYHLIKKF</sequence>
<dbReference type="Proteomes" id="UP000272100">
    <property type="component" value="Segment"/>
</dbReference>